<protein>
    <submittedName>
        <fullName evidence="3">Alcohol dehydrogenase</fullName>
    </submittedName>
</protein>
<dbReference type="RefSeq" id="WP_171103812.1">
    <property type="nucleotide sequence ID" value="NZ_BMPT01000006.1"/>
</dbReference>
<evidence type="ECO:0000313" key="4">
    <source>
        <dbReference type="Proteomes" id="UP000655589"/>
    </source>
</evidence>
<dbReference type="SUPFAM" id="SSF51735">
    <property type="entry name" value="NAD(P)-binding Rossmann-fold domains"/>
    <property type="match status" value="1"/>
</dbReference>
<dbReference type="SUPFAM" id="SSF50129">
    <property type="entry name" value="GroES-like"/>
    <property type="match status" value="1"/>
</dbReference>
<dbReference type="SMART" id="SM00829">
    <property type="entry name" value="PKS_ER"/>
    <property type="match status" value="1"/>
</dbReference>
<dbReference type="Pfam" id="PF08240">
    <property type="entry name" value="ADH_N"/>
    <property type="match status" value="1"/>
</dbReference>
<accession>A0A8H9GGL4</accession>
<dbReference type="AlphaFoldDB" id="A0A8H9GGL4"/>
<dbReference type="PANTHER" id="PTHR44154">
    <property type="entry name" value="QUINONE OXIDOREDUCTASE"/>
    <property type="match status" value="1"/>
</dbReference>
<organism evidence="3 4">
    <name type="scientific">Promicromonospora citrea</name>
    <dbReference type="NCBI Taxonomy" id="43677"/>
    <lineage>
        <taxon>Bacteria</taxon>
        <taxon>Bacillati</taxon>
        <taxon>Actinomycetota</taxon>
        <taxon>Actinomycetes</taxon>
        <taxon>Micrococcales</taxon>
        <taxon>Promicromonosporaceae</taxon>
        <taxon>Promicromonospora</taxon>
    </lineage>
</organism>
<dbReference type="InterPro" id="IPR020843">
    <property type="entry name" value="ER"/>
</dbReference>
<dbReference type="InterPro" id="IPR013149">
    <property type="entry name" value="ADH-like_C"/>
</dbReference>
<proteinExistence type="predicted"/>
<reference evidence="3" key="2">
    <citation type="submission" date="2020-09" db="EMBL/GenBank/DDBJ databases">
        <authorList>
            <person name="Sun Q."/>
            <person name="Ohkuma M."/>
        </authorList>
    </citation>
    <scope>NUCLEOTIDE SEQUENCE</scope>
    <source>
        <strain evidence="3">JCM 3051</strain>
    </source>
</reference>
<keyword evidence="1" id="KW-0521">NADP</keyword>
<dbReference type="InterPro" id="IPR013154">
    <property type="entry name" value="ADH-like_N"/>
</dbReference>
<evidence type="ECO:0000313" key="3">
    <source>
        <dbReference type="EMBL" id="GGM22839.1"/>
    </source>
</evidence>
<dbReference type="Proteomes" id="UP000655589">
    <property type="component" value="Unassembled WGS sequence"/>
</dbReference>
<dbReference type="EMBL" id="BMPT01000006">
    <property type="protein sequence ID" value="GGM22839.1"/>
    <property type="molecule type" value="Genomic_DNA"/>
</dbReference>
<dbReference type="GO" id="GO:0016491">
    <property type="term" value="F:oxidoreductase activity"/>
    <property type="evidence" value="ECO:0007669"/>
    <property type="project" value="InterPro"/>
</dbReference>
<comment type="caution">
    <text evidence="3">The sequence shown here is derived from an EMBL/GenBank/DDBJ whole genome shotgun (WGS) entry which is preliminary data.</text>
</comment>
<dbReference type="InterPro" id="IPR036291">
    <property type="entry name" value="NAD(P)-bd_dom_sf"/>
</dbReference>
<dbReference type="Gene3D" id="3.90.180.10">
    <property type="entry name" value="Medium-chain alcohol dehydrogenases, catalytic domain"/>
    <property type="match status" value="1"/>
</dbReference>
<dbReference type="InterPro" id="IPR051603">
    <property type="entry name" value="Zinc-ADH_QOR/CCCR"/>
</dbReference>
<evidence type="ECO:0000259" key="2">
    <source>
        <dbReference type="SMART" id="SM00829"/>
    </source>
</evidence>
<dbReference type="Gene3D" id="3.40.50.720">
    <property type="entry name" value="NAD(P)-binding Rossmann-like Domain"/>
    <property type="match status" value="1"/>
</dbReference>
<reference evidence="3" key="1">
    <citation type="journal article" date="2014" name="Int. J. Syst. Evol. Microbiol.">
        <title>Complete genome sequence of Corynebacterium casei LMG S-19264T (=DSM 44701T), isolated from a smear-ripened cheese.</title>
        <authorList>
            <consortium name="US DOE Joint Genome Institute (JGI-PGF)"/>
            <person name="Walter F."/>
            <person name="Albersmeier A."/>
            <person name="Kalinowski J."/>
            <person name="Ruckert C."/>
        </authorList>
    </citation>
    <scope>NUCLEOTIDE SEQUENCE</scope>
    <source>
        <strain evidence="3">JCM 3051</strain>
    </source>
</reference>
<dbReference type="Pfam" id="PF00107">
    <property type="entry name" value="ADH_zinc_N"/>
    <property type="match status" value="1"/>
</dbReference>
<gene>
    <name evidence="3" type="ORF">GCM10010102_18220</name>
</gene>
<dbReference type="InterPro" id="IPR011032">
    <property type="entry name" value="GroES-like_sf"/>
</dbReference>
<sequence length="325" mass="32832">MTRVVVHDIFGGPEVLRVVERPTPEPHAGEVRVRVEAFAVNPLDLMMRAGTSPAPVRLPGARLGIEATGVVDAVGEGVVGVPVGAPVVVTAIPDPAVDGSYAEHLVLPADRVVPRPAELDAVAAAAWWVAASTAYGALVETAGMRPGDRVLVTAATGGVGRAALQVAAQVGAVPIAVTRHGARRDELLAAGAAAVVATDEDDLVAAVRQHTGGAGADVVLDLVRGPGQADLVRATRPGGTLLAAGFLDPRPAPPVDGPVTVHDYRGFAHTTDPAVVRRMAAFLGAGVRLGVIRPAVGPVLGLDDVVAAHRLAEEGAGAGKVVVTV</sequence>
<name>A0A8H9GGL4_9MICO</name>
<evidence type="ECO:0000256" key="1">
    <source>
        <dbReference type="ARBA" id="ARBA00022857"/>
    </source>
</evidence>
<feature type="domain" description="Enoyl reductase (ER)" evidence="2">
    <location>
        <begin position="11"/>
        <end position="323"/>
    </location>
</feature>
<dbReference type="PANTHER" id="PTHR44154:SF1">
    <property type="entry name" value="QUINONE OXIDOREDUCTASE"/>
    <property type="match status" value="1"/>
</dbReference>
<keyword evidence="4" id="KW-1185">Reference proteome</keyword>